<keyword evidence="4" id="KW-1185">Reference proteome</keyword>
<dbReference type="EMBL" id="QMDV01000003">
    <property type="protein sequence ID" value="RAU82618.1"/>
    <property type="molecule type" value="Genomic_DNA"/>
</dbReference>
<dbReference type="InterPro" id="IPR011990">
    <property type="entry name" value="TPR-like_helical_dom_sf"/>
</dbReference>
<evidence type="ECO:0000313" key="4">
    <source>
        <dbReference type="Proteomes" id="UP000251692"/>
    </source>
</evidence>
<gene>
    <name evidence="3" type="ORF">DP923_12700</name>
</gene>
<protein>
    <submittedName>
        <fullName evidence="3">Aerotolerance protein</fullName>
    </submittedName>
</protein>
<feature type="compositionally biased region" description="Basic and acidic residues" evidence="2">
    <location>
        <begin position="217"/>
        <end position="231"/>
    </location>
</feature>
<dbReference type="RefSeq" id="WP_112306211.1">
    <property type="nucleotide sequence ID" value="NZ_QMDV01000003.1"/>
</dbReference>
<feature type="region of interest" description="Disordered" evidence="2">
    <location>
        <begin position="294"/>
        <end position="313"/>
    </location>
</feature>
<dbReference type="Gene3D" id="1.25.40.10">
    <property type="entry name" value="Tetratricopeptide repeat domain"/>
    <property type="match status" value="1"/>
</dbReference>
<feature type="repeat" description="TPR" evidence="1">
    <location>
        <begin position="95"/>
        <end position="128"/>
    </location>
</feature>
<feature type="compositionally biased region" description="Polar residues" evidence="2">
    <location>
        <begin position="237"/>
        <end position="248"/>
    </location>
</feature>
<feature type="compositionally biased region" description="Polar residues" evidence="2">
    <location>
        <begin position="256"/>
        <end position="270"/>
    </location>
</feature>
<reference evidence="3 4" key="2">
    <citation type="submission" date="2018-07" db="EMBL/GenBank/DDBJ databases">
        <title>Pontibacter sp. 2b14 genomic sequence and assembly.</title>
        <authorList>
            <person name="Du Z.-J."/>
        </authorList>
    </citation>
    <scope>NUCLEOTIDE SEQUENCE [LARGE SCALE GENOMIC DNA]</scope>
    <source>
        <strain evidence="3 4">2b14</strain>
    </source>
</reference>
<evidence type="ECO:0000256" key="2">
    <source>
        <dbReference type="SAM" id="MobiDB-lite"/>
    </source>
</evidence>
<accession>A0A364RE48</accession>
<reference evidence="3 4" key="1">
    <citation type="submission" date="2018-06" db="EMBL/GenBank/DDBJ databases">
        <authorList>
            <person name="Liu Z.-W."/>
        </authorList>
    </citation>
    <scope>NUCLEOTIDE SEQUENCE [LARGE SCALE GENOMIC DNA]</scope>
    <source>
        <strain evidence="3 4">2b14</strain>
    </source>
</reference>
<proteinExistence type="predicted"/>
<comment type="caution">
    <text evidence="3">The sequence shown here is derived from an EMBL/GenBank/DDBJ whole genome shotgun (WGS) entry which is preliminary data.</text>
</comment>
<dbReference type="PROSITE" id="PS50005">
    <property type="entry name" value="TPR"/>
    <property type="match status" value="1"/>
</dbReference>
<dbReference type="SMART" id="SM00028">
    <property type="entry name" value="TPR"/>
    <property type="match status" value="2"/>
</dbReference>
<name>A0A364RE48_9BACT</name>
<keyword evidence="1" id="KW-0802">TPR repeat</keyword>
<dbReference type="AlphaFoldDB" id="A0A364RE48"/>
<dbReference type="OrthoDB" id="597471at2"/>
<feature type="region of interest" description="Disordered" evidence="2">
    <location>
        <begin position="149"/>
        <end position="281"/>
    </location>
</feature>
<organism evidence="3 4">
    <name type="scientific">Pontibacter arcticus</name>
    <dbReference type="NCBI Taxonomy" id="2080288"/>
    <lineage>
        <taxon>Bacteria</taxon>
        <taxon>Pseudomonadati</taxon>
        <taxon>Bacteroidota</taxon>
        <taxon>Cytophagia</taxon>
        <taxon>Cytophagales</taxon>
        <taxon>Hymenobacteraceae</taxon>
        <taxon>Pontibacter</taxon>
    </lineage>
</organism>
<sequence length="313" mass="35226">MKLLLYGILLISLFSGGLNTITKINQYAKQAAADYKRADYLSAITTYNYLLYDLEVEDDQLQLNLAHAYYRSGQMEKAQQEYQLLADHPSSHLRAVVHLQLGNIASTQHKYKYALALYKQALIVEPSNETARYNYELLKKYLELHPEKAQDETAQNQPEDDDQSDSLAGPPPAADELQPQPKKNPDDQGTEEEETDTPAADENGTDKQPGGTSENQQAEKEREEKSGRNPGDELGQNPDSNFDPNQPQKRAGAESITENDTQAQTQSNLRKQPKLSPDKAKLLLDAMRNVELQYLQQLPKKATKKPDPSLPDW</sequence>
<dbReference type="SUPFAM" id="SSF48452">
    <property type="entry name" value="TPR-like"/>
    <property type="match status" value="1"/>
</dbReference>
<dbReference type="InterPro" id="IPR019734">
    <property type="entry name" value="TPR_rpt"/>
</dbReference>
<evidence type="ECO:0000313" key="3">
    <source>
        <dbReference type="EMBL" id="RAU82618.1"/>
    </source>
</evidence>
<dbReference type="Proteomes" id="UP000251692">
    <property type="component" value="Unassembled WGS sequence"/>
</dbReference>
<evidence type="ECO:0000256" key="1">
    <source>
        <dbReference type="PROSITE-ProRule" id="PRU00339"/>
    </source>
</evidence>